<dbReference type="EMBL" id="JACOOI010000023">
    <property type="protein sequence ID" value="MBC5644904.1"/>
    <property type="molecule type" value="Genomic_DNA"/>
</dbReference>
<name>A0ABR7E757_9BACT</name>
<evidence type="ECO:0000313" key="2">
    <source>
        <dbReference type="EMBL" id="MBC5644904.1"/>
    </source>
</evidence>
<feature type="domain" description="Fluoroacetyl-CoA-specific thioesterase-like" evidence="1">
    <location>
        <begin position="14"/>
        <end position="117"/>
    </location>
</feature>
<dbReference type="Proteomes" id="UP000644010">
    <property type="component" value="Unassembled WGS sequence"/>
</dbReference>
<dbReference type="InterPro" id="IPR029069">
    <property type="entry name" value="HotDog_dom_sf"/>
</dbReference>
<evidence type="ECO:0000259" key="1">
    <source>
        <dbReference type="Pfam" id="PF22636"/>
    </source>
</evidence>
<dbReference type="InterPro" id="IPR054485">
    <property type="entry name" value="FlK-like_dom"/>
</dbReference>
<dbReference type="Gene3D" id="3.10.129.10">
    <property type="entry name" value="Hotdog Thioesterase"/>
    <property type="match status" value="1"/>
</dbReference>
<reference evidence="2 3" key="1">
    <citation type="submission" date="2020-08" db="EMBL/GenBank/DDBJ databases">
        <title>Genome public.</title>
        <authorList>
            <person name="Liu C."/>
            <person name="Sun Q."/>
        </authorList>
    </citation>
    <scope>NUCLEOTIDE SEQUENCE [LARGE SCALE GENOMIC DNA]</scope>
    <source>
        <strain evidence="2 3">BX2</strain>
    </source>
</reference>
<gene>
    <name evidence="2" type="ORF">H8S77_18660</name>
</gene>
<dbReference type="PIRSF" id="PIRSF014972">
    <property type="entry name" value="FlK"/>
    <property type="match status" value="1"/>
</dbReference>
<comment type="caution">
    <text evidence="2">The sequence shown here is derived from an EMBL/GenBank/DDBJ whole genome shotgun (WGS) entry which is preliminary data.</text>
</comment>
<dbReference type="RefSeq" id="WP_186960676.1">
    <property type="nucleotide sequence ID" value="NZ_JACOOI010000023.1"/>
</dbReference>
<dbReference type="SUPFAM" id="SSF54637">
    <property type="entry name" value="Thioesterase/thiol ester dehydrase-isomerase"/>
    <property type="match status" value="1"/>
</dbReference>
<dbReference type="PANTHER" id="PTHR36934:SF1">
    <property type="entry name" value="THIOESTERASE DOMAIN-CONTAINING PROTEIN"/>
    <property type="match status" value="1"/>
</dbReference>
<dbReference type="PANTHER" id="PTHR36934">
    <property type="entry name" value="BLR0278 PROTEIN"/>
    <property type="match status" value="1"/>
</dbReference>
<protein>
    <submittedName>
        <fullName evidence="2">Thioesterase family protein</fullName>
    </submittedName>
</protein>
<dbReference type="InterPro" id="IPR025540">
    <property type="entry name" value="FlK"/>
</dbReference>
<dbReference type="Pfam" id="PF22636">
    <property type="entry name" value="FlK"/>
    <property type="match status" value="1"/>
</dbReference>
<accession>A0ABR7E757</accession>
<sequence>MLEKGLQHTSRTIVSAANSARTMGSGDLEVFATPSMVALMENAAMRAVAAGLPEGSTTVGAQMNTSHIKPSPMGEEITATATLEEAEGRKLTFKVVAHDSKGVIGEGTHIRFIVDKEKFLAKIYPTDK</sequence>
<keyword evidence="3" id="KW-1185">Reference proteome</keyword>
<proteinExistence type="predicted"/>
<organism evidence="2 3">
    <name type="scientific">Parabacteroides segnis</name>
    <dbReference type="NCBI Taxonomy" id="2763058"/>
    <lineage>
        <taxon>Bacteria</taxon>
        <taxon>Pseudomonadati</taxon>
        <taxon>Bacteroidota</taxon>
        <taxon>Bacteroidia</taxon>
        <taxon>Bacteroidales</taxon>
        <taxon>Tannerellaceae</taxon>
        <taxon>Parabacteroides</taxon>
    </lineage>
</organism>
<dbReference type="CDD" id="cd03443">
    <property type="entry name" value="PaaI_thioesterase"/>
    <property type="match status" value="1"/>
</dbReference>
<evidence type="ECO:0000313" key="3">
    <source>
        <dbReference type="Proteomes" id="UP000644010"/>
    </source>
</evidence>